<feature type="transmembrane region" description="Helical" evidence="1">
    <location>
        <begin position="325"/>
        <end position="346"/>
    </location>
</feature>
<dbReference type="Gene3D" id="3.30.460.20">
    <property type="entry name" value="CorA soluble domain-like"/>
    <property type="match status" value="1"/>
</dbReference>
<dbReference type="Gene3D" id="1.20.58.340">
    <property type="entry name" value="Magnesium transport protein CorA, transmembrane region"/>
    <property type="match status" value="1"/>
</dbReference>
<protein>
    <submittedName>
        <fullName evidence="2">CorA family metal ion transporter</fullName>
    </submittedName>
</protein>
<evidence type="ECO:0000313" key="3">
    <source>
        <dbReference type="Proteomes" id="UP001220256"/>
    </source>
</evidence>
<proteinExistence type="predicted"/>
<evidence type="ECO:0000256" key="1">
    <source>
        <dbReference type="SAM" id="Phobius"/>
    </source>
</evidence>
<dbReference type="InterPro" id="IPR002523">
    <property type="entry name" value="MgTranspt_CorA/ZnTranspt_ZntB"/>
</dbReference>
<accession>A0ABQ8WEX7</accession>
<name>A0ABQ8WEX7_PENCH</name>
<keyword evidence="3" id="KW-1185">Reference proteome</keyword>
<organism evidence="2 3">
    <name type="scientific">Penicillium chrysogenum</name>
    <name type="common">Penicillium notatum</name>
    <dbReference type="NCBI Taxonomy" id="5076"/>
    <lineage>
        <taxon>Eukaryota</taxon>
        <taxon>Fungi</taxon>
        <taxon>Dikarya</taxon>
        <taxon>Ascomycota</taxon>
        <taxon>Pezizomycotina</taxon>
        <taxon>Eurotiomycetes</taxon>
        <taxon>Eurotiomycetidae</taxon>
        <taxon>Eurotiales</taxon>
        <taxon>Aspergillaceae</taxon>
        <taxon>Penicillium</taxon>
        <taxon>Penicillium chrysogenum species complex</taxon>
    </lineage>
</organism>
<gene>
    <name evidence="2" type="ORF">N7505_007647</name>
</gene>
<dbReference type="InterPro" id="IPR045861">
    <property type="entry name" value="CorA_cytoplasmic_dom"/>
</dbReference>
<dbReference type="SUPFAM" id="SSF143865">
    <property type="entry name" value="CorA soluble domain-like"/>
    <property type="match status" value="1"/>
</dbReference>
<dbReference type="Pfam" id="PF01544">
    <property type="entry name" value="CorA"/>
    <property type="match status" value="1"/>
</dbReference>
<dbReference type="EMBL" id="JAPVEB010000004">
    <property type="protein sequence ID" value="KAJ5264854.1"/>
    <property type="molecule type" value="Genomic_DNA"/>
</dbReference>
<evidence type="ECO:0000313" key="2">
    <source>
        <dbReference type="EMBL" id="KAJ5264854.1"/>
    </source>
</evidence>
<comment type="caution">
    <text evidence="2">The sequence shown here is derived from an EMBL/GenBank/DDBJ whole genome shotgun (WGS) entry which is preliminary data.</text>
</comment>
<dbReference type="PANTHER" id="PTHR21535">
    <property type="entry name" value="MAGNESIUM AND COBALT TRANSPORT PROTEIN/MITOCHONDRIAL IMPORT INNER MEMBRANE TRANSLOCASE SUBUNIT TIM8"/>
    <property type="match status" value="1"/>
</dbReference>
<reference evidence="2 3" key="1">
    <citation type="journal article" date="2023" name="IMA Fungus">
        <title>Comparative genomic study of the Penicillium genus elucidates a diverse pangenome and 15 lateral gene transfer events.</title>
        <authorList>
            <person name="Petersen C."/>
            <person name="Sorensen T."/>
            <person name="Nielsen M.R."/>
            <person name="Sondergaard T.E."/>
            <person name="Sorensen J.L."/>
            <person name="Fitzpatrick D.A."/>
            <person name="Frisvad J.C."/>
            <person name="Nielsen K.L."/>
        </authorList>
    </citation>
    <scope>NUCLEOTIDE SEQUENCE [LARGE SCALE GENOMIC DNA]</scope>
    <source>
        <strain evidence="2 3">IBT 3361</strain>
    </source>
</reference>
<sequence length="384" mass="43717">MFRGPDFMTYTTQKYQIDWFNLAYESLHISMRCRSNHSRERRFSFLSSTIRTVVHAATLEHLESKLGPLHELLSAEPHDDFWWFLDASNPTEEDVAALSEVFAIHPLTAEDMRLRETNEKIDMYPGYAFLSLRLPADSSNLRKPSSNLYALVFSHGALNVSFPESGQELNLDGRIMRLRNHSTLTGRSMCLILIDAIIRSFDSLISDIQEEIEAIDDVPSSYSPQEIRHYFLQVYQCRKQVIKTSSRLKRKPDILNSFTLCCDRYSSKGPPIELESWIESTRSQIATMLSELSHFEQRLSRASLRDNGHILMNPPRTPNQLRQTVIKAIVINACLGLIGSISYVLFNCRPLRSDTEHLGTVGALGVSFLLILIIVTGFTGQISI</sequence>
<dbReference type="PANTHER" id="PTHR21535:SF94">
    <property type="entry name" value="CORA FAMILY METAL ION TRANSPORTER (EUROFUNG)"/>
    <property type="match status" value="1"/>
</dbReference>
<keyword evidence="1" id="KW-1133">Transmembrane helix</keyword>
<dbReference type="Proteomes" id="UP001220256">
    <property type="component" value="Unassembled WGS sequence"/>
</dbReference>
<feature type="transmembrane region" description="Helical" evidence="1">
    <location>
        <begin position="358"/>
        <end position="378"/>
    </location>
</feature>
<keyword evidence="1" id="KW-0812">Transmembrane</keyword>
<keyword evidence="1" id="KW-0472">Membrane</keyword>